<evidence type="ECO:0000313" key="2">
    <source>
        <dbReference type="Proteomes" id="UP000006589"/>
    </source>
</evidence>
<dbReference type="Proteomes" id="UP000006589">
    <property type="component" value="Chromosome"/>
</dbReference>
<dbReference type="eggNOG" id="ENOG503125D">
    <property type="taxonomic scope" value="Bacteria"/>
</dbReference>
<organism evidence="1 2">
    <name type="scientific">Methylobacterium radiotolerans (strain ATCC 27329 / DSM 1819 / JCM 2831 / NBRC 15690 / NCIMB 10815 / 0-1)</name>
    <dbReference type="NCBI Taxonomy" id="426355"/>
    <lineage>
        <taxon>Bacteria</taxon>
        <taxon>Pseudomonadati</taxon>
        <taxon>Pseudomonadota</taxon>
        <taxon>Alphaproteobacteria</taxon>
        <taxon>Hyphomicrobiales</taxon>
        <taxon>Methylobacteriaceae</taxon>
        <taxon>Methylobacterium</taxon>
    </lineage>
</organism>
<gene>
    <name evidence="1" type="ordered locus">Mrad2831_2644</name>
</gene>
<dbReference type="RefSeq" id="WP_012319597.1">
    <property type="nucleotide sequence ID" value="NC_010505.1"/>
</dbReference>
<proteinExistence type="predicted"/>
<evidence type="ECO:0000313" key="1">
    <source>
        <dbReference type="EMBL" id="ACB24628.1"/>
    </source>
</evidence>
<accession>B1M178</accession>
<dbReference type="GeneID" id="6138686"/>
<dbReference type="AlphaFoldDB" id="B1M178"/>
<dbReference type="HOGENOM" id="CLU_2617980_0_0_5"/>
<name>B1M178_METRJ</name>
<reference evidence="1 2" key="1">
    <citation type="submission" date="2008-03" db="EMBL/GenBank/DDBJ databases">
        <title>Complete sequence of chromosome of Methylobacterium radiotolerans JCM 2831.</title>
        <authorList>
            <consortium name="US DOE Joint Genome Institute"/>
            <person name="Copeland A."/>
            <person name="Lucas S."/>
            <person name="Lapidus A."/>
            <person name="Glavina del Rio T."/>
            <person name="Dalin E."/>
            <person name="Tice H."/>
            <person name="Bruce D."/>
            <person name="Goodwin L."/>
            <person name="Pitluck S."/>
            <person name="Kiss H."/>
            <person name="Brettin T."/>
            <person name="Detter J.C."/>
            <person name="Han C."/>
            <person name="Kuske C.R."/>
            <person name="Schmutz J."/>
            <person name="Larimer F."/>
            <person name="Land M."/>
            <person name="Hauser L."/>
            <person name="Kyrpides N."/>
            <person name="Mikhailova N."/>
            <person name="Marx C.J."/>
            <person name="Richardson P."/>
        </authorList>
    </citation>
    <scope>NUCLEOTIDE SEQUENCE [LARGE SCALE GENOMIC DNA]</scope>
    <source>
        <strain evidence="2">ATCC 27329 / DSM 1819 / JCM 2831 / NBRC 15690 / NCIMB 10815 / 0-1</strain>
    </source>
</reference>
<sequence length="78" mass="7980">MSTAAIVAVAACALIGWCALVQAVKEILVARTQPPACPCRDLHSISVGAPTVTEFSADGGSEVATEHRRIVVAAGKVH</sequence>
<dbReference type="STRING" id="426355.Mrad2831_2644"/>
<dbReference type="KEGG" id="mrd:Mrad2831_2644"/>
<dbReference type="EMBL" id="CP001001">
    <property type="protein sequence ID" value="ACB24628.1"/>
    <property type="molecule type" value="Genomic_DNA"/>
</dbReference>
<dbReference type="PATRIC" id="fig|426355.14.peg.2710"/>
<dbReference type="OrthoDB" id="9974265at2"/>
<protein>
    <submittedName>
        <fullName evidence="1">Uncharacterized protein</fullName>
    </submittedName>
</protein>